<dbReference type="EMBL" id="LFZW01000001">
    <property type="protein sequence ID" value="KMY51593.1"/>
    <property type="molecule type" value="Genomic_DNA"/>
</dbReference>
<dbReference type="RefSeq" id="WP_049682945.1">
    <property type="nucleotide sequence ID" value="NZ_LFZW01000001.1"/>
</dbReference>
<organism evidence="1 2">
    <name type="scientific">Peribacillus loiseleuriae</name>
    <dbReference type="NCBI Taxonomy" id="1679170"/>
    <lineage>
        <taxon>Bacteria</taxon>
        <taxon>Bacillati</taxon>
        <taxon>Bacillota</taxon>
        <taxon>Bacilli</taxon>
        <taxon>Bacillales</taxon>
        <taxon>Bacillaceae</taxon>
        <taxon>Peribacillus</taxon>
    </lineage>
</organism>
<proteinExistence type="predicted"/>
<name>A0A0K9GY60_9BACI</name>
<keyword evidence="2" id="KW-1185">Reference proteome</keyword>
<dbReference type="AlphaFoldDB" id="A0A0K9GY60"/>
<dbReference type="PATRIC" id="fig|1679170.3.peg.4597"/>
<comment type="caution">
    <text evidence="1">The sequence shown here is derived from an EMBL/GenBank/DDBJ whole genome shotgun (WGS) entry which is preliminary data.</text>
</comment>
<sequence length="175" mass="20080">MIVAFVVILVISTFLIGNDKKQIISEMENHSDDIGIQHIEVLDGNKSVAFIKKDDGTEKEMYFGKTLFSWKFKRDYIFYPEGVNEPVQLSFFQSPFTKEETLDSILLRVFDNEISRVRIKKGDNIIHDFELLPKGSGKRFGLFRTDSNDVYDAEYIAYNSEGEVVYAGKPGEQSQ</sequence>
<protein>
    <submittedName>
        <fullName evidence="1">Uncharacterized protein</fullName>
    </submittedName>
</protein>
<dbReference type="Proteomes" id="UP000037146">
    <property type="component" value="Unassembled WGS sequence"/>
</dbReference>
<evidence type="ECO:0000313" key="2">
    <source>
        <dbReference type="Proteomes" id="UP000037146"/>
    </source>
</evidence>
<accession>A0A0K9GY60</accession>
<evidence type="ECO:0000313" key="1">
    <source>
        <dbReference type="EMBL" id="KMY51593.1"/>
    </source>
</evidence>
<reference evidence="2" key="1">
    <citation type="submission" date="2015-07" db="EMBL/GenBank/DDBJ databases">
        <title>Genome sequencing project for genomic taxonomy and phylogenomics of Bacillus-like bacteria.</title>
        <authorList>
            <person name="Liu B."/>
            <person name="Wang J."/>
            <person name="Zhu Y."/>
            <person name="Liu G."/>
            <person name="Chen Q."/>
            <person name="Chen Z."/>
            <person name="Lan J."/>
            <person name="Che J."/>
            <person name="Ge C."/>
            <person name="Shi H."/>
            <person name="Pan Z."/>
            <person name="Liu X."/>
        </authorList>
    </citation>
    <scope>NUCLEOTIDE SEQUENCE [LARGE SCALE GENOMIC DNA]</scope>
    <source>
        <strain evidence="2">FJAT-27997</strain>
    </source>
</reference>
<dbReference type="OrthoDB" id="2886589at2"/>
<gene>
    <name evidence="1" type="ORF">AC625_20270</name>
</gene>